<dbReference type="STRING" id="5722.A2EAU8"/>
<organism evidence="2 3">
    <name type="scientific">Trichomonas vaginalis (strain ATCC PRA-98 / G3)</name>
    <dbReference type="NCBI Taxonomy" id="412133"/>
    <lineage>
        <taxon>Eukaryota</taxon>
        <taxon>Metamonada</taxon>
        <taxon>Parabasalia</taxon>
        <taxon>Trichomonadida</taxon>
        <taxon>Trichomonadidae</taxon>
        <taxon>Trichomonas</taxon>
    </lineage>
</organism>
<dbReference type="FunFam" id="3.40.50.1820:FF:000154">
    <property type="entry name" value="Alpha/beta hydrolase"/>
    <property type="match status" value="1"/>
</dbReference>
<dbReference type="VEuPathDB" id="TrichDB:TVAG_118450"/>
<keyword evidence="3" id="KW-1185">Reference proteome</keyword>
<dbReference type="EMBL" id="DS113342">
    <property type="protein sequence ID" value="EAY10193.1"/>
    <property type="molecule type" value="Genomic_DNA"/>
</dbReference>
<evidence type="ECO:0000259" key="1">
    <source>
        <dbReference type="Pfam" id="PF12146"/>
    </source>
</evidence>
<dbReference type="ESTHER" id="triva-a2eau8">
    <property type="family name" value="Monoglyceridelipase_lysophospholip"/>
</dbReference>
<name>A2EAU8_TRIV3</name>
<dbReference type="InterPro" id="IPR029058">
    <property type="entry name" value="AB_hydrolase_fold"/>
</dbReference>
<dbReference type="PANTHER" id="PTHR11614">
    <property type="entry name" value="PHOSPHOLIPASE-RELATED"/>
    <property type="match status" value="1"/>
</dbReference>
<dbReference type="OrthoDB" id="2498029at2759"/>
<dbReference type="FunCoup" id="A2EAU8">
    <property type="interactions" value="324"/>
</dbReference>
<gene>
    <name evidence="2" type="ORF">TVAG_118450</name>
</gene>
<sequence length="301" mass="34028">MDKINYSFCYDGDDFTVNVEKQTLSGCAWLPPDGNPQYIVVFIHDIGSFVTHNHDVFDVITANRGAVYACDHLGHGRSPGPRLGCKIQDIIKEIGAVIHFASTQHPNTLIYLYGQGAGALAIMKFVLDKPTNADSISGILLESPWLTPWSQNRIGLAKTCFYQLLDHISPYNILDTGFTRYSENTDPNYVEISEKCPLYLPYITPHLYLSAMKAITNVRNKIERLPSTIHIMMCIGQYDTVFDPLELKEIMSYMKSTLKNFEGKTYNCGHLITKENERSLFLDNAIDFFTVTKKKRYSGAN</sequence>
<reference evidence="2" key="2">
    <citation type="journal article" date="2007" name="Science">
        <title>Draft genome sequence of the sexually transmitted pathogen Trichomonas vaginalis.</title>
        <authorList>
            <person name="Carlton J.M."/>
            <person name="Hirt R.P."/>
            <person name="Silva J.C."/>
            <person name="Delcher A.L."/>
            <person name="Schatz M."/>
            <person name="Zhao Q."/>
            <person name="Wortman J.R."/>
            <person name="Bidwell S.L."/>
            <person name="Alsmark U.C.M."/>
            <person name="Besteiro S."/>
            <person name="Sicheritz-Ponten T."/>
            <person name="Noel C.J."/>
            <person name="Dacks J.B."/>
            <person name="Foster P.G."/>
            <person name="Simillion C."/>
            <person name="Van de Peer Y."/>
            <person name="Miranda-Saavedra D."/>
            <person name="Barton G.J."/>
            <person name="Westrop G.D."/>
            <person name="Mueller S."/>
            <person name="Dessi D."/>
            <person name="Fiori P.L."/>
            <person name="Ren Q."/>
            <person name="Paulsen I."/>
            <person name="Zhang H."/>
            <person name="Bastida-Corcuera F.D."/>
            <person name="Simoes-Barbosa A."/>
            <person name="Brown M.T."/>
            <person name="Hayes R.D."/>
            <person name="Mukherjee M."/>
            <person name="Okumura C.Y."/>
            <person name="Schneider R."/>
            <person name="Smith A.J."/>
            <person name="Vanacova S."/>
            <person name="Villalvazo M."/>
            <person name="Haas B.J."/>
            <person name="Pertea M."/>
            <person name="Feldblyum T.V."/>
            <person name="Utterback T.R."/>
            <person name="Shu C.L."/>
            <person name="Osoegawa K."/>
            <person name="de Jong P.J."/>
            <person name="Hrdy I."/>
            <person name="Horvathova L."/>
            <person name="Zubacova Z."/>
            <person name="Dolezal P."/>
            <person name="Malik S.B."/>
            <person name="Logsdon J.M. Jr."/>
            <person name="Henze K."/>
            <person name="Gupta A."/>
            <person name="Wang C.C."/>
            <person name="Dunne R.L."/>
            <person name="Upcroft J.A."/>
            <person name="Upcroft P."/>
            <person name="White O."/>
            <person name="Salzberg S.L."/>
            <person name="Tang P."/>
            <person name="Chiu C.-H."/>
            <person name="Lee Y.-S."/>
            <person name="Embley T.M."/>
            <person name="Coombs G.H."/>
            <person name="Mottram J.C."/>
            <person name="Tachezy J."/>
            <person name="Fraser-Liggett C.M."/>
            <person name="Johnson P.J."/>
        </authorList>
    </citation>
    <scope>NUCLEOTIDE SEQUENCE [LARGE SCALE GENOMIC DNA]</scope>
    <source>
        <strain evidence="2">G3</strain>
    </source>
</reference>
<dbReference type="GO" id="GO:0016298">
    <property type="term" value="F:lipase activity"/>
    <property type="evidence" value="ECO:0000318"/>
    <property type="project" value="GO_Central"/>
</dbReference>
<feature type="domain" description="Serine aminopeptidase S33" evidence="1">
    <location>
        <begin position="35"/>
        <end position="262"/>
    </location>
</feature>
<dbReference type="Gene3D" id="3.40.50.1820">
    <property type="entry name" value="alpha/beta hydrolase"/>
    <property type="match status" value="1"/>
</dbReference>
<dbReference type="VEuPathDB" id="TrichDB:TVAGG3_0767750"/>
<dbReference type="InParanoid" id="A2EAU8"/>
<dbReference type="KEGG" id="tva:4768126"/>
<evidence type="ECO:0000313" key="3">
    <source>
        <dbReference type="Proteomes" id="UP000001542"/>
    </source>
</evidence>
<dbReference type="GO" id="GO:0016020">
    <property type="term" value="C:membrane"/>
    <property type="evidence" value="ECO:0000318"/>
    <property type="project" value="GO_Central"/>
</dbReference>
<dbReference type="AlphaFoldDB" id="A2EAU8"/>
<dbReference type="InterPro" id="IPR051044">
    <property type="entry name" value="MAG_DAG_Lipase"/>
</dbReference>
<dbReference type="Proteomes" id="UP000001542">
    <property type="component" value="Unassembled WGS sequence"/>
</dbReference>
<reference evidence="2" key="1">
    <citation type="submission" date="2006-10" db="EMBL/GenBank/DDBJ databases">
        <authorList>
            <person name="Amadeo P."/>
            <person name="Zhao Q."/>
            <person name="Wortman J."/>
            <person name="Fraser-Liggett C."/>
            <person name="Carlton J."/>
        </authorList>
    </citation>
    <scope>NUCLEOTIDE SEQUENCE</scope>
    <source>
        <strain evidence="2">G3</strain>
    </source>
</reference>
<evidence type="ECO:0000313" key="2">
    <source>
        <dbReference type="EMBL" id="EAY10193.1"/>
    </source>
</evidence>
<dbReference type="RefSeq" id="XP_001322416.1">
    <property type="nucleotide sequence ID" value="XM_001322381.1"/>
</dbReference>
<dbReference type="Pfam" id="PF12146">
    <property type="entry name" value="Hydrolase_4"/>
    <property type="match status" value="1"/>
</dbReference>
<proteinExistence type="predicted"/>
<accession>A2EAU8</accession>
<protein>
    <recommendedName>
        <fullName evidence="1">Serine aminopeptidase S33 domain-containing protein</fullName>
    </recommendedName>
</protein>
<dbReference type="SMR" id="A2EAU8"/>
<dbReference type="InterPro" id="IPR022742">
    <property type="entry name" value="Hydrolase_4"/>
</dbReference>
<dbReference type="SUPFAM" id="SSF53474">
    <property type="entry name" value="alpha/beta-Hydrolases"/>
    <property type="match status" value="1"/>
</dbReference>